<proteinExistence type="inferred from homology"/>
<evidence type="ECO:0000259" key="7">
    <source>
        <dbReference type="Pfam" id="PF00081"/>
    </source>
</evidence>
<dbReference type="InterPro" id="IPR019831">
    <property type="entry name" value="Mn/Fe_SOD_N"/>
</dbReference>
<evidence type="ECO:0000313" key="9">
    <source>
        <dbReference type="EMBL" id="KXK26988.1"/>
    </source>
</evidence>
<feature type="binding site" evidence="5">
    <location>
        <position position="167"/>
    </location>
    <ligand>
        <name>Mn(2+)</name>
        <dbReference type="ChEBI" id="CHEBI:29035"/>
    </ligand>
</feature>
<keyword evidence="3 5" id="KW-0479">Metal-binding</keyword>
<dbReference type="InterPro" id="IPR019832">
    <property type="entry name" value="Mn/Fe_SOD_C"/>
</dbReference>
<dbReference type="GO" id="GO:0004784">
    <property type="term" value="F:superoxide dismutase activity"/>
    <property type="evidence" value="ECO:0007669"/>
    <property type="project" value="UniProtKB-EC"/>
</dbReference>
<dbReference type="InterPro" id="IPR036314">
    <property type="entry name" value="SOD_C_sf"/>
</dbReference>
<evidence type="ECO:0000256" key="6">
    <source>
        <dbReference type="RuleBase" id="RU000414"/>
    </source>
</evidence>
<protein>
    <recommendedName>
        <fullName evidence="2 6">Superoxide dismutase</fullName>
        <ecNumber evidence="2 6">1.15.1.1</ecNumber>
    </recommendedName>
</protein>
<dbReference type="SUPFAM" id="SSF46609">
    <property type="entry name" value="Fe,Mn superoxide dismutase (SOD), N-terminal domain"/>
    <property type="match status" value="1"/>
</dbReference>
<evidence type="ECO:0000256" key="1">
    <source>
        <dbReference type="ARBA" id="ARBA00008714"/>
    </source>
</evidence>
<dbReference type="InterPro" id="IPR050265">
    <property type="entry name" value="Fe/Mn_Superoxide_Dismutase"/>
</dbReference>
<evidence type="ECO:0000256" key="4">
    <source>
        <dbReference type="ARBA" id="ARBA00023002"/>
    </source>
</evidence>
<comment type="catalytic activity">
    <reaction evidence="6">
        <text>2 superoxide + 2 H(+) = H2O2 + O2</text>
        <dbReference type="Rhea" id="RHEA:20696"/>
        <dbReference type="ChEBI" id="CHEBI:15378"/>
        <dbReference type="ChEBI" id="CHEBI:15379"/>
        <dbReference type="ChEBI" id="CHEBI:16240"/>
        <dbReference type="ChEBI" id="CHEBI:18421"/>
        <dbReference type="EC" id="1.15.1.1"/>
    </reaction>
</comment>
<dbReference type="PANTHER" id="PTHR11404">
    <property type="entry name" value="SUPEROXIDE DISMUTASE 2"/>
    <property type="match status" value="1"/>
</dbReference>
<evidence type="ECO:0000256" key="2">
    <source>
        <dbReference type="ARBA" id="ARBA00012682"/>
    </source>
</evidence>
<dbReference type="PROSITE" id="PS00088">
    <property type="entry name" value="SOD_MN"/>
    <property type="match status" value="1"/>
</dbReference>
<evidence type="ECO:0000256" key="5">
    <source>
        <dbReference type="PIRSR" id="PIRSR000349-1"/>
    </source>
</evidence>
<feature type="domain" description="Manganese/iron superoxide dismutase C-terminal" evidence="8">
    <location>
        <begin position="99"/>
        <end position="194"/>
    </location>
</feature>
<sequence>MADQPYTLPALPWDADAVKDVLSEEVVNWHHQKHHNGYVAKANEIETGSKTADKSAANMNYSEYGEMKRRQSFNLSGIILHNIYWGVMGGDGSADESLAVVKKLSEDFGSFEAWKEDFAAVAKASLGWAILAVNPLTGKLENFLCDFHNMGAVWGAKPVAAIDVFEHAYYRDYGPDRAAYIDAFIGNLNWKAINDLYEA</sequence>
<dbReference type="Gene3D" id="1.10.287.990">
    <property type="entry name" value="Fe,Mn superoxide dismutase (SOD) domain"/>
    <property type="match status" value="1"/>
</dbReference>
<comment type="caution">
    <text evidence="9">The sequence shown here is derived from an EMBL/GenBank/DDBJ whole genome shotgun (WGS) entry which is preliminary data.</text>
</comment>
<dbReference type="PANTHER" id="PTHR11404:SF6">
    <property type="entry name" value="SUPEROXIDE DISMUTASE [MN], MITOCHONDRIAL"/>
    <property type="match status" value="1"/>
</dbReference>
<dbReference type="EMBL" id="JYNZ01000003">
    <property type="protein sequence ID" value="KXK26988.1"/>
    <property type="molecule type" value="Genomic_DNA"/>
</dbReference>
<dbReference type="Pfam" id="PF00081">
    <property type="entry name" value="Sod_Fe_N"/>
    <property type="match status" value="1"/>
</dbReference>
<dbReference type="Proteomes" id="UP000070457">
    <property type="component" value="Unassembled WGS sequence"/>
</dbReference>
<feature type="binding site" evidence="5">
    <location>
        <position position="163"/>
    </location>
    <ligand>
        <name>Mn(2+)</name>
        <dbReference type="ChEBI" id="CHEBI:29035"/>
    </ligand>
</feature>
<dbReference type="InterPro" id="IPR001189">
    <property type="entry name" value="Mn/Fe_SOD"/>
</dbReference>
<dbReference type="Gene3D" id="3.55.40.20">
    <property type="entry name" value="Iron/manganese superoxide dismutase, C-terminal domain"/>
    <property type="match status" value="1"/>
</dbReference>
<dbReference type="PIRSF" id="PIRSF000349">
    <property type="entry name" value="SODismutase"/>
    <property type="match status" value="1"/>
</dbReference>
<keyword evidence="4 6" id="KW-0560">Oxidoreductase</keyword>
<evidence type="ECO:0000256" key="3">
    <source>
        <dbReference type="ARBA" id="ARBA00022723"/>
    </source>
</evidence>
<dbReference type="STRING" id="1617426.TR69_WS6001001012"/>
<feature type="binding site" evidence="5">
    <location>
        <position position="81"/>
    </location>
    <ligand>
        <name>Mn(2+)</name>
        <dbReference type="ChEBI" id="CHEBI:29035"/>
    </ligand>
</feature>
<organism evidence="9 10">
    <name type="scientific">candidate division WS6 bacterium OLB20</name>
    <dbReference type="NCBI Taxonomy" id="1617426"/>
    <lineage>
        <taxon>Bacteria</taxon>
        <taxon>Candidatus Dojkabacteria</taxon>
    </lineage>
</organism>
<gene>
    <name evidence="9" type="primary">sodB</name>
    <name evidence="9" type="ORF">TR69_WS6001001012</name>
</gene>
<dbReference type="SUPFAM" id="SSF54719">
    <property type="entry name" value="Fe,Mn superoxide dismutase (SOD), C-terminal domain"/>
    <property type="match status" value="1"/>
</dbReference>
<comment type="function">
    <text evidence="6">Destroys radicals which are normally produced within the cells and which are toxic to biological systems.</text>
</comment>
<dbReference type="GO" id="GO:0046872">
    <property type="term" value="F:metal ion binding"/>
    <property type="evidence" value="ECO:0007669"/>
    <property type="project" value="UniProtKB-KW"/>
</dbReference>
<dbReference type="PRINTS" id="PR01703">
    <property type="entry name" value="MNSODISMTASE"/>
</dbReference>
<evidence type="ECO:0000313" key="10">
    <source>
        <dbReference type="Proteomes" id="UP000070457"/>
    </source>
</evidence>
<comment type="similarity">
    <text evidence="1 6">Belongs to the iron/manganese superoxide dismutase family.</text>
</comment>
<dbReference type="InterPro" id="IPR019833">
    <property type="entry name" value="Mn/Fe_SOD_BS"/>
</dbReference>
<dbReference type="InterPro" id="IPR036324">
    <property type="entry name" value="Mn/Fe_SOD_N_sf"/>
</dbReference>
<dbReference type="AlphaFoldDB" id="A0A136LZA5"/>
<dbReference type="Pfam" id="PF02777">
    <property type="entry name" value="Sod_Fe_C"/>
    <property type="match status" value="1"/>
</dbReference>
<name>A0A136LZA5_9BACT</name>
<feature type="binding site" evidence="5">
    <location>
        <position position="30"/>
    </location>
    <ligand>
        <name>Mn(2+)</name>
        <dbReference type="ChEBI" id="CHEBI:29035"/>
    </ligand>
</feature>
<evidence type="ECO:0000259" key="8">
    <source>
        <dbReference type="Pfam" id="PF02777"/>
    </source>
</evidence>
<accession>A0A136LZA5</accession>
<reference evidence="9 10" key="1">
    <citation type="submission" date="2015-02" db="EMBL/GenBank/DDBJ databases">
        <title>Improved understanding of the partial-nitritation anammox process through 23 genomes representing the majority of the microbial community.</title>
        <authorList>
            <person name="Speth D.R."/>
            <person name="In T Zandt M."/>
            <person name="Guerrero Cruz S."/>
            <person name="Jetten M.S."/>
            <person name="Dutilh B.E."/>
        </authorList>
    </citation>
    <scope>NUCLEOTIDE SEQUENCE [LARGE SCALE GENOMIC DNA]</scope>
    <source>
        <strain evidence="9">OLB20</strain>
    </source>
</reference>
<dbReference type="EC" id="1.15.1.1" evidence="2 6"/>
<feature type="domain" description="Manganese/iron superoxide dismutase N-terminal" evidence="7">
    <location>
        <begin position="6"/>
        <end position="88"/>
    </location>
</feature>